<keyword evidence="1" id="KW-0472">Membrane</keyword>
<evidence type="ECO:0000313" key="2">
    <source>
        <dbReference type="EMBL" id="KAG7442389.1"/>
    </source>
</evidence>
<sequence length="214" mass="24544">MSFCDSDEFSEILEYVTRKVFLIFALTFFHVPSPVIFSTLKKPQFRKQIPRRALEDRDNTSGYYRSGNARGLLGWPFNENVSYTVERCHDLAQQDRAAVQDRCRDTLVSMAGLSESIMVQSFRTTDARARSPARPHCAVMMLQYWCLLFTVLIYGRLATFTRWLCSGAFLRRRFEYTAKDPSLVYSNILQAFRAGATTKDNTISLAVADDDLTL</sequence>
<reference evidence="2" key="1">
    <citation type="submission" date="2020-11" db="EMBL/GenBank/DDBJ databases">
        <title>Adaptations for nitrogen fixation in a non-lichenized fungal sporocarp promotes dispersal by wood-feeding termites.</title>
        <authorList>
            <consortium name="DOE Joint Genome Institute"/>
            <person name="Koch R.A."/>
            <person name="Yoon G."/>
            <person name="Arayal U."/>
            <person name="Lail K."/>
            <person name="Amirebrahimi M."/>
            <person name="Labutti K."/>
            <person name="Lipzen A."/>
            <person name="Riley R."/>
            <person name="Barry K."/>
            <person name="Henrissat B."/>
            <person name="Grigoriev I.V."/>
            <person name="Herr J.R."/>
            <person name="Aime M.C."/>
        </authorList>
    </citation>
    <scope>NUCLEOTIDE SEQUENCE</scope>
    <source>
        <strain evidence="2">MCA 3950</strain>
    </source>
</reference>
<protein>
    <submittedName>
        <fullName evidence="2">Uncharacterized protein</fullName>
    </submittedName>
</protein>
<keyword evidence="1" id="KW-0812">Transmembrane</keyword>
<evidence type="ECO:0000256" key="1">
    <source>
        <dbReference type="SAM" id="Phobius"/>
    </source>
</evidence>
<keyword evidence="3" id="KW-1185">Reference proteome</keyword>
<gene>
    <name evidence="2" type="ORF">BT62DRAFT_1010311</name>
</gene>
<feature type="transmembrane region" description="Helical" evidence="1">
    <location>
        <begin position="137"/>
        <end position="157"/>
    </location>
</feature>
<accession>A0A9P7VKH8</accession>
<dbReference type="Proteomes" id="UP000812287">
    <property type="component" value="Unassembled WGS sequence"/>
</dbReference>
<keyword evidence="1" id="KW-1133">Transmembrane helix</keyword>
<organism evidence="2 3">
    <name type="scientific">Guyanagaster necrorhizus</name>
    <dbReference type="NCBI Taxonomy" id="856835"/>
    <lineage>
        <taxon>Eukaryota</taxon>
        <taxon>Fungi</taxon>
        <taxon>Dikarya</taxon>
        <taxon>Basidiomycota</taxon>
        <taxon>Agaricomycotina</taxon>
        <taxon>Agaricomycetes</taxon>
        <taxon>Agaricomycetidae</taxon>
        <taxon>Agaricales</taxon>
        <taxon>Marasmiineae</taxon>
        <taxon>Physalacriaceae</taxon>
        <taxon>Guyanagaster</taxon>
    </lineage>
</organism>
<dbReference type="AlphaFoldDB" id="A0A9P7VKH8"/>
<dbReference type="RefSeq" id="XP_043035889.1">
    <property type="nucleotide sequence ID" value="XM_043177639.1"/>
</dbReference>
<feature type="transmembrane region" description="Helical" evidence="1">
    <location>
        <begin position="20"/>
        <end position="40"/>
    </location>
</feature>
<name>A0A9P7VKH8_9AGAR</name>
<evidence type="ECO:0000313" key="3">
    <source>
        <dbReference type="Proteomes" id="UP000812287"/>
    </source>
</evidence>
<dbReference type="EMBL" id="MU250551">
    <property type="protein sequence ID" value="KAG7442389.1"/>
    <property type="molecule type" value="Genomic_DNA"/>
</dbReference>
<proteinExistence type="predicted"/>
<dbReference type="GeneID" id="66099926"/>
<comment type="caution">
    <text evidence="2">The sequence shown here is derived from an EMBL/GenBank/DDBJ whole genome shotgun (WGS) entry which is preliminary data.</text>
</comment>